<keyword evidence="2" id="KW-1185">Reference proteome</keyword>
<gene>
    <name evidence="1" type="ORF">GCM10009547_38000</name>
</gene>
<dbReference type="Gene3D" id="3.40.50.300">
    <property type="entry name" value="P-loop containing nucleotide triphosphate hydrolases"/>
    <property type="match status" value="1"/>
</dbReference>
<dbReference type="InterPro" id="IPR011009">
    <property type="entry name" value="Kinase-like_dom_sf"/>
</dbReference>
<dbReference type="EMBL" id="BAAAHE010000038">
    <property type="protein sequence ID" value="GAA0630611.1"/>
    <property type="molecule type" value="Genomic_DNA"/>
</dbReference>
<protein>
    <submittedName>
        <fullName evidence="1">AAA family ATPase</fullName>
    </submittedName>
</protein>
<dbReference type="PANTHER" id="PTHR43883">
    <property type="entry name" value="SLR0207 PROTEIN"/>
    <property type="match status" value="1"/>
</dbReference>
<dbReference type="SUPFAM" id="SSF52540">
    <property type="entry name" value="P-loop containing nucleoside triphosphate hydrolases"/>
    <property type="match status" value="1"/>
</dbReference>
<dbReference type="RefSeq" id="WP_344607666.1">
    <property type="nucleotide sequence ID" value="NZ_BAAAHE010000038.1"/>
</dbReference>
<name>A0ABP3SGD3_9ACTN</name>
<organism evidence="1 2">
    <name type="scientific">Sporichthya brevicatena</name>
    <dbReference type="NCBI Taxonomy" id="171442"/>
    <lineage>
        <taxon>Bacteria</taxon>
        <taxon>Bacillati</taxon>
        <taxon>Actinomycetota</taxon>
        <taxon>Actinomycetes</taxon>
        <taxon>Sporichthyales</taxon>
        <taxon>Sporichthyaceae</taxon>
        <taxon>Sporichthya</taxon>
    </lineage>
</organism>
<dbReference type="InterPro" id="IPR052732">
    <property type="entry name" value="Cell-binding_unc_protein"/>
</dbReference>
<dbReference type="InterPro" id="IPR027417">
    <property type="entry name" value="P-loop_NTPase"/>
</dbReference>
<evidence type="ECO:0000313" key="1">
    <source>
        <dbReference type="EMBL" id="GAA0630611.1"/>
    </source>
</evidence>
<dbReference type="SUPFAM" id="SSF56112">
    <property type="entry name" value="Protein kinase-like (PK-like)"/>
    <property type="match status" value="1"/>
</dbReference>
<accession>A0ABP3SGD3</accession>
<reference evidence="2" key="1">
    <citation type="journal article" date="2019" name="Int. J. Syst. Evol. Microbiol.">
        <title>The Global Catalogue of Microorganisms (GCM) 10K type strain sequencing project: providing services to taxonomists for standard genome sequencing and annotation.</title>
        <authorList>
            <consortium name="The Broad Institute Genomics Platform"/>
            <consortium name="The Broad Institute Genome Sequencing Center for Infectious Disease"/>
            <person name="Wu L."/>
            <person name="Ma J."/>
        </authorList>
    </citation>
    <scope>NUCLEOTIDE SEQUENCE [LARGE SCALE GENOMIC DNA]</scope>
    <source>
        <strain evidence="2">JCM 10671</strain>
    </source>
</reference>
<evidence type="ECO:0000313" key="2">
    <source>
        <dbReference type="Proteomes" id="UP001500957"/>
    </source>
</evidence>
<sequence>MPGPSVIPFAQVHETHTGVVLLLGDRAYKVKKPVDLGFCDFTSVAERDRVCRREVELNRRLAPEAYLGVAELHLPDGHATEPVIVMRRMPPETRLATLAREGRADGAVLTEIARRIADFHAGCDRRPDIDADATVAAIRANWASSIAELRELIASWPDAPLGTDDVDAIEAAAIRYLDGRTALFDARIAAGAVVDGHGDLLADDIFLLPEGPQILDCLEFDDHLRHVDRIDDIAFLAMDLERLGAPELGRLLLTEYRRLTGDDAPASLVHHYQAYRALVRAKVTCVRARQGDPEAPAAARALAQLCRDHLAAGTVRLILVGGLPGTGKSTLAHAIAADLDCTVISTDRVRKELAGLDPDTPAPAGYGDGLYAPEHIAATYAAVMERAEALLTHGRSVILDGSWTSAAPRAQARDLAERTAAVLVGLQCVAPAEVADARMVGRRGPSDANAEIAAAMRANADPWSDAVPVDTGGELADAHKHAVDVVLGAL</sequence>
<proteinExistence type="predicted"/>
<dbReference type="Pfam" id="PF13671">
    <property type="entry name" value="AAA_33"/>
    <property type="match status" value="1"/>
</dbReference>
<comment type="caution">
    <text evidence="1">The sequence shown here is derived from an EMBL/GenBank/DDBJ whole genome shotgun (WGS) entry which is preliminary data.</text>
</comment>
<dbReference type="PANTHER" id="PTHR43883:SF1">
    <property type="entry name" value="GLUCONOKINASE"/>
    <property type="match status" value="1"/>
</dbReference>
<dbReference type="Proteomes" id="UP001500957">
    <property type="component" value="Unassembled WGS sequence"/>
</dbReference>